<keyword evidence="2" id="KW-1185">Reference proteome</keyword>
<proteinExistence type="predicted"/>
<accession>A0ABY5NL39</accession>
<evidence type="ECO:0000313" key="1">
    <source>
        <dbReference type="EMBL" id="UUT35834.1"/>
    </source>
</evidence>
<evidence type="ECO:0000313" key="2">
    <source>
        <dbReference type="Proteomes" id="UP001054811"/>
    </source>
</evidence>
<organism evidence="1 2">
    <name type="scientific">Microbacterium elymi</name>
    <dbReference type="NCBI Taxonomy" id="2909587"/>
    <lineage>
        <taxon>Bacteria</taxon>
        <taxon>Bacillati</taxon>
        <taxon>Actinomycetota</taxon>
        <taxon>Actinomycetes</taxon>
        <taxon>Micrococcales</taxon>
        <taxon>Microbacteriaceae</taxon>
        <taxon>Microbacterium</taxon>
    </lineage>
</organism>
<dbReference type="RefSeq" id="WP_259612462.1">
    <property type="nucleotide sequence ID" value="NZ_CP091139.2"/>
</dbReference>
<name>A0ABY5NL39_9MICO</name>
<dbReference type="Proteomes" id="UP001054811">
    <property type="component" value="Chromosome"/>
</dbReference>
<reference evidence="1" key="1">
    <citation type="submission" date="2022-01" db="EMBL/GenBank/DDBJ databases">
        <title>Microbacterium eymi and Microbacterium rhizovicinus sp. nov., isolated from the rhizospheric soil of Elymus tsukushiensis, a plant native to the Dokdo Islands, Republic of Korea.</title>
        <authorList>
            <person name="Hwang Y.J."/>
        </authorList>
    </citation>
    <scope>NUCLEOTIDE SEQUENCE</scope>
    <source>
        <strain evidence="1">KUDC0405</strain>
    </source>
</reference>
<sequence>MRLMIVVEDVPQFADSPAERPLKALFQAINRSEQFLIGDADITQVTSGFGLIGDFKAGRKGIVLKPDSFDGEAVFKVPFPKVKRAEFPEGRGIFVQAGRAVTVQMPLAEASVLTVASPAAG</sequence>
<dbReference type="EMBL" id="CP091139">
    <property type="protein sequence ID" value="UUT35834.1"/>
    <property type="molecule type" value="Genomic_DNA"/>
</dbReference>
<gene>
    <name evidence="1" type="ORF">L2X98_21895</name>
</gene>
<protein>
    <submittedName>
        <fullName evidence="1">Uncharacterized protein</fullName>
    </submittedName>
</protein>